<evidence type="ECO:0000313" key="3">
    <source>
        <dbReference type="Proteomes" id="UP001362999"/>
    </source>
</evidence>
<gene>
    <name evidence="2" type="ORF">R3P38DRAFT_3346701</name>
</gene>
<dbReference type="EMBL" id="JAWWNJ010000010">
    <property type="protein sequence ID" value="KAK7047049.1"/>
    <property type="molecule type" value="Genomic_DNA"/>
</dbReference>
<dbReference type="AlphaFoldDB" id="A0AAW0D6J7"/>
<keyword evidence="1" id="KW-1133">Transmembrane helix</keyword>
<keyword evidence="3" id="KW-1185">Reference proteome</keyword>
<evidence type="ECO:0000256" key="1">
    <source>
        <dbReference type="SAM" id="Phobius"/>
    </source>
</evidence>
<keyword evidence="1" id="KW-0472">Membrane</keyword>
<reference evidence="2 3" key="1">
    <citation type="journal article" date="2024" name="J Genomics">
        <title>Draft genome sequencing and assembly of Favolaschia claudopus CIRM-BRFM 2984 isolated from oak limbs.</title>
        <authorList>
            <person name="Navarro D."/>
            <person name="Drula E."/>
            <person name="Chaduli D."/>
            <person name="Cazenave R."/>
            <person name="Ahrendt S."/>
            <person name="Wang J."/>
            <person name="Lipzen A."/>
            <person name="Daum C."/>
            <person name="Barry K."/>
            <person name="Grigoriev I.V."/>
            <person name="Favel A."/>
            <person name="Rosso M.N."/>
            <person name="Martin F."/>
        </authorList>
    </citation>
    <scope>NUCLEOTIDE SEQUENCE [LARGE SCALE GENOMIC DNA]</scope>
    <source>
        <strain evidence="2 3">CIRM-BRFM 2984</strain>
    </source>
</reference>
<accession>A0AAW0D6J7</accession>
<evidence type="ECO:0000313" key="2">
    <source>
        <dbReference type="EMBL" id="KAK7047049.1"/>
    </source>
</evidence>
<dbReference type="Proteomes" id="UP001362999">
    <property type="component" value="Unassembled WGS sequence"/>
</dbReference>
<feature type="transmembrane region" description="Helical" evidence="1">
    <location>
        <begin position="142"/>
        <end position="163"/>
    </location>
</feature>
<proteinExistence type="predicted"/>
<name>A0AAW0D6J7_9AGAR</name>
<protein>
    <submittedName>
        <fullName evidence="2">Uncharacterized protein</fullName>
    </submittedName>
</protein>
<organism evidence="2 3">
    <name type="scientific">Favolaschia claudopus</name>
    <dbReference type="NCBI Taxonomy" id="2862362"/>
    <lineage>
        <taxon>Eukaryota</taxon>
        <taxon>Fungi</taxon>
        <taxon>Dikarya</taxon>
        <taxon>Basidiomycota</taxon>
        <taxon>Agaricomycotina</taxon>
        <taxon>Agaricomycetes</taxon>
        <taxon>Agaricomycetidae</taxon>
        <taxon>Agaricales</taxon>
        <taxon>Marasmiineae</taxon>
        <taxon>Mycenaceae</taxon>
        <taxon>Favolaschia</taxon>
    </lineage>
</organism>
<comment type="caution">
    <text evidence="2">The sequence shown here is derived from an EMBL/GenBank/DDBJ whole genome shotgun (WGS) entry which is preliminary data.</text>
</comment>
<sequence length="314" mass="34730">MVDIFCPAQTNDGLFLTAHSGDHIDPTSCLYNENTVCNYGLTNGTLVSASREDAGCPAFVNSTVDSVRFSGRSSSSAPESSYAEAEYYKFTEPTEHEGCVLGTIYFPDIRKKGTEVLSSPVEFRFYFIVITACSSEAIARGVLTAIWVICIVGCAGVTLFWYIRRMQRRRNSRRRESGLEHLARTISPFTLLNESPEGRSDPDTHSIGGSTLAREVLRTELQAVTEKVAELEDQETRRLSDTGATQSTRQRLWRLVSARARARNPPSDLEAQLHAAREDISMLVMRINMLEASSDSPWGGGTIEEPPPDYATTV</sequence>
<keyword evidence="1" id="KW-0812">Transmembrane</keyword>